<sequence length="145" mass="17051">MLIDWEQIILIVLGSSVIATLVTKSFDWLSEKGKKKEKEYQKLYAPLKFYLSCFESVIENKNQIIELSEREIPIDEREREKIPTFKTQGEYLKKIKEVLESNPGYIKKEHLPLVREFIKAYIDNSPQRPSKLLTVIEVLIKKLLP</sequence>
<dbReference type="AlphaFoldDB" id="A0A2M7VJ14"/>
<name>A0A2M7VJ14_9BACT</name>
<reference evidence="2" key="1">
    <citation type="submission" date="2017-09" db="EMBL/GenBank/DDBJ databases">
        <title>Depth-based differentiation of microbial function through sediment-hosted aquifers and enrichment of novel symbionts in the deep terrestrial subsurface.</title>
        <authorList>
            <person name="Probst A.J."/>
            <person name="Ladd B."/>
            <person name="Jarett J.K."/>
            <person name="Geller-Mcgrath D.E."/>
            <person name="Sieber C.M.K."/>
            <person name="Emerson J.B."/>
            <person name="Anantharaman K."/>
            <person name="Thomas B.C."/>
            <person name="Malmstrom R."/>
            <person name="Stieglmeier M."/>
            <person name="Klingl A."/>
            <person name="Woyke T."/>
            <person name="Ryan C.M."/>
            <person name="Banfield J.F."/>
        </authorList>
    </citation>
    <scope>NUCLEOTIDE SEQUENCE [LARGE SCALE GENOMIC DNA]</scope>
</reference>
<evidence type="ECO:0000313" key="2">
    <source>
        <dbReference type="Proteomes" id="UP000229364"/>
    </source>
</evidence>
<protein>
    <submittedName>
        <fullName evidence="1">Uncharacterized protein</fullName>
    </submittedName>
</protein>
<dbReference type="Proteomes" id="UP000229364">
    <property type="component" value="Unassembled WGS sequence"/>
</dbReference>
<evidence type="ECO:0000313" key="1">
    <source>
        <dbReference type="EMBL" id="PJA01835.1"/>
    </source>
</evidence>
<proteinExistence type="predicted"/>
<gene>
    <name evidence="1" type="ORF">COX74_00645</name>
</gene>
<organism evidence="1 2">
    <name type="scientific">bacterium (Candidatus Gribaldobacteria) CG_4_10_14_0_2_um_filter_41_16</name>
    <dbReference type="NCBI Taxonomy" id="2014265"/>
    <lineage>
        <taxon>Bacteria</taxon>
        <taxon>Candidatus Gribaldobacteria</taxon>
    </lineage>
</organism>
<comment type="caution">
    <text evidence="1">The sequence shown here is derived from an EMBL/GenBank/DDBJ whole genome shotgun (WGS) entry which is preliminary data.</text>
</comment>
<accession>A0A2M7VJ14</accession>
<dbReference type="EMBL" id="PFPR01000015">
    <property type="protein sequence ID" value="PJA01835.1"/>
    <property type="molecule type" value="Genomic_DNA"/>
</dbReference>